<name>A0A3M0B6J9_9AQUI</name>
<organism evidence="1 2">
    <name type="scientific">Hydrogenothermus marinus</name>
    <dbReference type="NCBI Taxonomy" id="133270"/>
    <lineage>
        <taxon>Bacteria</taxon>
        <taxon>Pseudomonadati</taxon>
        <taxon>Aquificota</taxon>
        <taxon>Aquificia</taxon>
        <taxon>Aquificales</taxon>
        <taxon>Hydrogenothermaceae</taxon>
        <taxon>Hydrogenothermus</taxon>
    </lineage>
</organism>
<dbReference type="InterPro" id="IPR014729">
    <property type="entry name" value="Rossmann-like_a/b/a_fold"/>
</dbReference>
<protein>
    <recommendedName>
        <fullName evidence="3">Universal stress protein family protein</fullName>
    </recommendedName>
</protein>
<proteinExistence type="predicted"/>
<evidence type="ECO:0000313" key="2">
    <source>
        <dbReference type="Proteomes" id="UP000280842"/>
    </source>
</evidence>
<evidence type="ECO:0000313" key="1">
    <source>
        <dbReference type="EMBL" id="RMA93040.1"/>
    </source>
</evidence>
<gene>
    <name evidence="1" type="ORF">CLV39_1519</name>
</gene>
<dbReference type="OrthoDB" id="13999at2"/>
<sequence>MVDIKKIIVNIDITASSVKAIEWGKTLAKLSNAELILFYDMEEVKAAEDYANLFAFPLDINVEEKTKEKVKKIFEEYMKEFEGNYKYEFFCCGKDNLTRYVEENKVDLAILAEKYLSITPKIKCPVLITK</sequence>
<dbReference type="Gene3D" id="3.40.50.620">
    <property type="entry name" value="HUPs"/>
    <property type="match status" value="1"/>
</dbReference>
<dbReference type="SUPFAM" id="SSF52402">
    <property type="entry name" value="Adenine nucleotide alpha hydrolases-like"/>
    <property type="match status" value="1"/>
</dbReference>
<keyword evidence="2" id="KW-1185">Reference proteome</keyword>
<accession>A0A3M0B6J9</accession>
<dbReference type="Proteomes" id="UP000280842">
    <property type="component" value="Unassembled WGS sequence"/>
</dbReference>
<dbReference type="EMBL" id="REFO01000015">
    <property type="protein sequence ID" value="RMA93040.1"/>
    <property type="molecule type" value="Genomic_DNA"/>
</dbReference>
<dbReference type="AlphaFoldDB" id="A0A3M0B6J9"/>
<reference evidence="1 2" key="1">
    <citation type="submission" date="2018-10" db="EMBL/GenBank/DDBJ databases">
        <title>Genomic Encyclopedia of Archaeal and Bacterial Type Strains, Phase II (KMG-II): from individual species to whole genera.</title>
        <authorList>
            <person name="Goeker M."/>
        </authorList>
    </citation>
    <scope>NUCLEOTIDE SEQUENCE [LARGE SCALE GENOMIC DNA]</scope>
    <source>
        <strain evidence="1 2">VM1</strain>
    </source>
</reference>
<evidence type="ECO:0008006" key="3">
    <source>
        <dbReference type="Google" id="ProtNLM"/>
    </source>
</evidence>
<dbReference type="RefSeq" id="WP_121923623.1">
    <property type="nucleotide sequence ID" value="NZ_REFO01000015.1"/>
</dbReference>
<comment type="caution">
    <text evidence="1">The sequence shown here is derived from an EMBL/GenBank/DDBJ whole genome shotgun (WGS) entry which is preliminary data.</text>
</comment>